<dbReference type="OrthoDB" id="2448492at2759"/>
<sequence length="214" mass="23800">MKPSSSFTLFSALVCLSTLSQTAARLTPQERATLSQSVSNNGGELDYCSACLKKGMTNHFPHACSQDMPDPIALAAQTAKIQPEVVRCLCASFINASWMTLDCRDECEFAKYPEAMTMIPKVKDFPGCDRWVNLETLEELEVEGYAKRDPNYQPEVYAYEDDEMVDNPELRALTDSIFKELDQLAVLEDEDMDGDKVFDIDGESAPVAGVKDEL</sequence>
<accession>A0A9P6UTT4</accession>
<feature type="chain" id="PRO_5040213666" evidence="1">
    <location>
        <begin position="25"/>
        <end position="214"/>
    </location>
</feature>
<evidence type="ECO:0000256" key="1">
    <source>
        <dbReference type="SAM" id="SignalP"/>
    </source>
</evidence>
<proteinExistence type="predicted"/>
<evidence type="ECO:0000313" key="3">
    <source>
        <dbReference type="Proteomes" id="UP000738325"/>
    </source>
</evidence>
<name>A0A9P6UTT4_9FUNG</name>
<protein>
    <submittedName>
        <fullName evidence="2">Uncharacterized protein</fullName>
    </submittedName>
</protein>
<evidence type="ECO:0000313" key="2">
    <source>
        <dbReference type="EMBL" id="KAG0318886.1"/>
    </source>
</evidence>
<keyword evidence="1" id="KW-0732">Signal</keyword>
<dbReference type="EMBL" id="JAAAIP010000347">
    <property type="protein sequence ID" value="KAG0318886.1"/>
    <property type="molecule type" value="Genomic_DNA"/>
</dbReference>
<dbReference type="AlphaFoldDB" id="A0A9P6UTT4"/>
<gene>
    <name evidence="2" type="ORF">BGZ99_005378</name>
</gene>
<organism evidence="2 3">
    <name type="scientific">Dissophora globulifera</name>
    <dbReference type="NCBI Taxonomy" id="979702"/>
    <lineage>
        <taxon>Eukaryota</taxon>
        <taxon>Fungi</taxon>
        <taxon>Fungi incertae sedis</taxon>
        <taxon>Mucoromycota</taxon>
        <taxon>Mortierellomycotina</taxon>
        <taxon>Mortierellomycetes</taxon>
        <taxon>Mortierellales</taxon>
        <taxon>Mortierellaceae</taxon>
        <taxon>Dissophora</taxon>
    </lineage>
</organism>
<reference evidence="2" key="1">
    <citation type="journal article" date="2020" name="Fungal Divers.">
        <title>Resolving the Mortierellaceae phylogeny through synthesis of multi-gene phylogenetics and phylogenomics.</title>
        <authorList>
            <person name="Vandepol N."/>
            <person name="Liber J."/>
            <person name="Desiro A."/>
            <person name="Na H."/>
            <person name="Kennedy M."/>
            <person name="Barry K."/>
            <person name="Grigoriev I.V."/>
            <person name="Miller A.N."/>
            <person name="O'Donnell K."/>
            <person name="Stajich J.E."/>
            <person name="Bonito G."/>
        </authorList>
    </citation>
    <scope>NUCLEOTIDE SEQUENCE</scope>
    <source>
        <strain evidence="2">REB-010B</strain>
    </source>
</reference>
<keyword evidence="3" id="KW-1185">Reference proteome</keyword>
<dbReference type="Proteomes" id="UP000738325">
    <property type="component" value="Unassembled WGS sequence"/>
</dbReference>
<comment type="caution">
    <text evidence="2">The sequence shown here is derived from an EMBL/GenBank/DDBJ whole genome shotgun (WGS) entry which is preliminary data.</text>
</comment>
<feature type="signal peptide" evidence="1">
    <location>
        <begin position="1"/>
        <end position="24"/>
    </location>
</feature>